<gene>
    <name evidence="2" type="ORF">GPUH_LOCUS8688</name>
</gene>
<dbReference type="InterPro" id="IPR029058">
    <property type="entry name" value="AB_hydrolase_fold"/>
</dbReference>
<dbReference type="EMBL" id="UYRT01025970">
    <property type="protein sequence ID" value="VDK64420.1"/>
    <property type="molecule type" value="Genomic_DNA"/>
</dbReference>
<proteinExistence type="predicted"/>
<dbReference type="SUPFAM" id="SSF53474">
    <property type="entry name" value="alpha/beta-Hydrolases"/>
    <property type="match status" value="1"/>
</dbReference>
<dbReference type="AlphaFoldDB" id="A0A3P6S9M7"/>
<dbReference type="Pfam" id="PF00135">
    <property type="entry name" value="COesterase"/>
    <property type="match status" value="1"/>
</dbReference>
<reference evidence="2 3" key="1">
    <citation type="submission" date="2018-11" db="EMBL/GenBank/DDBJ databases">
        <authorList>
            <consortium name="Pathogen Informatics"/>
        </authorList>
    </citation>
    <scope>NUCLEOTIDE SEQUENCE [LARGE SCALE GENOMIC DNA]</scope>
</reference>
<evidence type="ECO:0000313" key="3">
    <source>
        <dbReference type="Proteomes" id="UP000271098"/>
    </source>
</evidence>
<keyword evidence="3" id="KW-1185">Reference proteome</keyword>
<name>A0A3P6S9M7_9BILA</name>
<dbReference type="InterPro" id="IPR002018">
    <property type="entry name" value="CarbesteraseB"/>
</dbReference>
<dbReference type="Proteomes" id="UP000271098">
    <property type="component" value="Unassembled WGS sequence"/>
</dbReference>
<feature type="domain" description="Carboxylesterase type B" evidence="1">
    <location>
        <begin position="2"/>
        <end position="121"/>
    </location>
</feature>
<dbReference type="PANTHER" id="PTHR11559">
    <property type="entry name" value="CARBOXYLESTERASE"/>
    <property type="match status" value="1"/>
</dbReference>
<dbReference type="Gene3D" id="3.40.50.1820">
    <property type="entry name" value="alpha/beta hydrolase"/>
    <property type="match status" value="1"/>
</dbReference>
<evidence type="ECO:0000259" key="1">
    <source>
        <dbReference type="Pfam" id="PF00135"/>
    </source>
</evidence>
<dbReference type="InterPro" id="IPR050309">
    <property type="entry name" value="Type-B_Carboxylest/Lipase"/>
</dbReference>
<evidence type="ECO:0000313" key="2">
    <source>
        <dbReference type="EMBL" id="VDK64420.1"/>
    </source>
</evidence>
<accession>A0A3P6S9M7</accession>
<protein>
    <recommendedName>
        <fullName evidence="1">Carboxylesterase type B domain-containing protein</fullName>
    </recommendedName>
</protein>
<dbReference type="OrthoDB" id="3200163at2759"/>
<organism evidence="2 3">
    <name type="scientific">Gongylonema pulchrum</name>
    <dbReference type="NCBI Taxonomy" id="637853"/>
    <lineage>
        <taxon>Eukaryota</taxon>
        <taxon>Metazoa</taxon>
        <taxon>Ecdysozoa</taxon>
        <taxon>Nematoda</taxon>
        <taxon>Chromadorea</taxon>
        <taxon>Rhabditida</taxon>
        <taxon>Spirurina</taxon>
        <taxon>Spiruromorpha</taxon>
        <taxon>Spiruroidea</taxon>
        <taxon>Gongylonematidae</taxon>
        <taxon>Gongylonema</taxon>
    </lineage>
</organism>
<sequence length="133" mass="14545">MTDGSTSLPGNLGLWDQIMALQFVHDNIAAWNGDPKRVTIMGHSSGAICVSALTLSAHANTLFQRAMSLSNPALGGSFSEQVVQDGKEFIEATGCKLENNEKTMKCLKRLTIDELLDAQDRVVSFFRLLLMNE</sequence>